<evidence type="ECO:0000313" key="1">
    <source>
        <dbReference type="EMBL" id="GIJ05922.1"/>
    </source>
</evidence>
<accession>A0A8J4DL19</accession>
<dbReference type="AlphaFoldDB" id="A0A8J4DL19"/>
<sequence>MPLPHRQQAAAAVREVADVERVERLAEPRQGDRGDLRVLHGRSARLGGRAGMGGFALRRHPGADGLYGYFTSGIRLTTAGGAGTP</sequence>
<evidence type="ECO:0000313" key="2">
    <source>
        <dbReference type="Proteomes" id="UP000652013"/>
    </source>
</evidence>
<protein>
    <submittedName>
        <fullName evidence="1">Uncharacterized protein</fullName>
    </submittedName>
</protein>
<keyword evidence="2" id="KW-1185">Reference proteome</keyword>
<dbReference type="EMBL" id="BOOY01000036">
    <property type="protein sequence ID" value="GIJ05922.1"/>
    <property type="molecule type" value="Genomic_DNA"/>
</dbReference>
<organism evidence="1 2">
    <name type="scientific">Spirilliplanes yamanashiensis</name>
    <dbReference type="NCBI Taxonomy" id="42233"/>
    <lineage>
        <taxon>Bacteria</taxon>
        <taxon>Bacillati</taxon>
        <taxon>Actinomycetota</taxon>
        <taxon>Actinomycetes</taxon>
        <taxon>Micromonosporales</taxon>
        <taxon>Micromonosporaceae</taxon>
        <taxon>Spirilliplanes</taxon>
    </lineage>
</organism>
<dbReference type="Proteomes" id="UP000652013">
    <property type="component" value="Unassembled WGS sequence"/>
</dbReference>
<name>A0A8J4DL19_9ACTN</name>
<reference evidence="1" key="1">
    <citation type="submission" date="2021-01" db="EMBL/GenBank/DDBJ databases">
        <title>Whole genome shotgun sequence of Spirilliplanes yamanashiensis NBRC 15828.</title>
        <authorList>
            <person name="Komaki H."/>
            <person name="Tamura T."/>
        </authorList>
    </citation>
    <scope>NUCLEOTIDE SEQUENCE</scope>
    <source>
        <strain evidence="1">NBRC 15828</strain>
    </source>
</reference>
<proteinExistence type="predicted"/>
<gene>
    <name evidence="1" type="ORF">Sya03_52740</name>
</gene>
<comment type="caution">
    <text evidence="1">The sequence shown here is derived from an EMBL/GenBank/DDBJ whole genome shotgun (WGS) entry which is preliminary data.</text>
</comment>